<comment type="caution">
    <text evidence="1">The sequence shown here is derived from an EMBL/GenBank/DDBJ whole genome shotgun (WGS) entry which is preliminary data.</text>
</comment>
<gene>
    <name evidence="1" type="ORF">DPMN_137517</name>
</gene>
<organism evidence="1 2">
    <name type="scientific">Dreissena polymorpha</name>
    <name type="common">Zebra mussel</name>
    <name type="synonym">Mytilus polymorpha</name>
    <dbReference type="NCBI Taxonomy" id="45954"/>
    <lineage>
        <taxon>Eukaryota</taxon>
        <taxon>Metazoa</taxon>
        <taxon>Spiralia</taxon>
        <taxon>Lophotrochozoa</taxon>
        <taxon>Mollusca</taxon>
        <taxon>Bivalvia</taxon>
        <taxon>Autobranchia</taxon>
        <taxon>Heteroconchia</taxon>
        <taxon>Euheterodonta</taxon>
        <taxon>Imparidentia</taxon>
        <taxon>Neoheterodontei</taxon>
        <taxon>Myida</taxon>
        <taxon>Dreissenoidea</taxon>
        <taxon>Dreissenidae</taxon>
        <taxon>Dreissena</taxon>
    </lineage>
</organism>
<dbReference type="SUPFAM" id="SSF158745">
    <property type="entry name" value="LanC-like"/>
    <property type="match status" value="1"/>
</dbReference>
<dbReference type="GO" id="GO:0031179">
    <property type="term" value="P:peptide modification"/>
    <property type="evidence" value="ECO:0007669"/>
    <property type="project" value="InterPro"/>
</dbReference>
<accession>A0A9D4G5E7</accession>
<sequence length="80" mass="8761">MKQDRGQLECALDCLKPALRRLKGRRISFLCGDAGPLALGAVVHEKLGNAAASVDCIKRSAKRLILSYYQMKNDSITTIV</sequence>
<evidence type="ECO:0000313" key="1">
    <source>
        <dbReference type="EMBL" id="KAH3809156.1"/>
    </source>
</evidence>
<dbReference type="Pfam" id="PF05147">
    <property type="entry name" value="LANC_like"/>
    <property type="match status" value="1"/>
</dbReference>
<name>A0A9D4G5E7_DREPO</name>
<dbReference type="GO" id="GO:0005975">
    <property type="term" value="P:carbohydrate metabolic process"/>
    <property type="evidence" value="ECO:0007669"/>
    <property type="project" value="InterPro"/>
</dbReference>
<dbReference type="InterPro" id="IPR012341">
    <property type="entry name" value="6hp_glycosidase-like_sf"/>
</dbReference>
<dbReference type="AlphaFoldDB" id="A0A9D4G5E7"/>
<reference evidence="1" key="2">
    <citation type="submission" date="2020-11" db="EMBL/GenBank/DDBJ databases">
        <authorList>
            <person name="McCartney M.A."/>
            <person name="Auch B."/>
            <person name="Kono T."/>
            <person name="Mallez S."/>
            <person name="Becker A."/>
            <person name="Gohl D.M."/>
            <person name="Silverstein K.A.T."/>
            <person name="Koren S."/>
            <person name="Bechman K.B."/>
            <person name="Herman A."/>
            <person name="Abrahante J.E."/>
            <person name="Garbe J."/>
        </authorList>
    </citation>
    <scope>NUCLEOTIDE SEQUENCE</scope>
    <source>
        <strain evidence="1">Duluth1</strain>
        <tissue evidence="1">Whole animal</tissue>
    </source>
</reference>
<proteinExistence type="predicted"/>
<protein>
    <submittedName>
        <fullName evidence="1">Uncharacterized protein</fullName>
    </submittedName>
</protein>
<dbReference type="InterPro" id="IPR007822">
    <property type="entry name" value="LANC-like"/>
</dbReference>
<reference evidence="1" key="1">
    <citation type="journal article" date="2019" name="bioRxiv">
        <title>The Genome of the Zebra Mussel, Dreissena polymorpha: A Resource for Invasive Species Research.</title>
        <authorList>
            <person name="McCartney M.A."/>
            <person name="Auch B."/>
            <person name="Kono T."/>
            <person name="Mallez S."/>
            <person name="Zhang Y."/>
            <person name="Obille A."/>
            <person name="Becker A."/>
            <person name="Abrahante J.E."/>
            <person name="Garbe J."/>
            <person name="Badalamenti J.P."/>
            <person name="Herman A."/>
            <person name="Mangelson H."/>
            <person name="Liachko I."/>
            <person name="Sullivan S."/>
            <person name="Sone E.D."/>
            <person name="Koren S."/>
            <person name="Silverstein K.A.T."/>
            <person name="Beckman K.B."/>
            <person name="Gohl D.M."/>
        </authorList>
    </citation>
    <scope>NUCLEOTIDE SEQUENCE</scope>
    <source>
        <strain evidence="1">Duluth1</strain>
        <tissue evidence="1">Whole animal</tissue>
    </source>
</reference>
<dbReference type="Proteomes" id="UP000828390">
    <property type="component" value="Unassembled WGS sequence"/>
</dbReference>
<dbReference type="Gene3D" id="1.50.10.10">
    <property type="match status" value="1"/>
</dbReference>
<evidence type="ECO:0000313" key="2">
    <source>
        <dbReference type="Proteomes" id="UP000828390"/>
    </source>
</evidence>
<keyword evidence="2" id="KW-1185">Reference proteome</keyword>
<dbReference type="EMBL" id="JAIWYP010000006">
    <property type="protein sequence ID" value="KAH3809156.1"/>
    <property type="molecule type" value="Genomic_DNA"/>
</dbReference>